<dbReference type="OrthoDB" id="2446457at2759"/>
<comment type="caution">
    <text evidence="1">The sequence shown here is derived from an EMBL/GenBank/DDBJ whole genome shotgun (WGS) entry which is preliminary data.</text>
</comment>
<dbReference type="AlphaFoldDB" id="A0A9N9DX31"/>
<evidence type="ECO:0000313" key="1">
    <source>
        <dbReference type="EMBL" id="CAG8654262.1"/>
    </source>
</evidence>
<sequence>MGCDPITIRRIIDRYKKTEKTENLLRSEHPLALNNNETNTLINKITQDRCEPLHEVINTLGLNCNLTTAKRVLYDIGIYFHVAAKKTFYIKKSCKVFLRTVGELKVALSEKWKNLDYFIFEEIVALIPQRINAILEARGGSTHY</sequence>
<dbReference type="Proteomes" id="UP000789570">
    <property type="component" value="Unassembled WGS sequence"/>
</dbReference>
<evidence type="ECO:0000313" key="2">
    <source>
        <dbReference type="Proteomes" id="UP000789570"/>
    </source>
</evidence>
<accession>A0A9N9DX31</accession>
<dbReference type="EMBL" id="CAJVPQ010004570">
    <property type="protein sequence ID" value="CAG8654262.1"/>
    <property type="molecule type" value="Genomic_DNA"/>
</dbReference>
<gene>
    <name evidence="1" type="ORF">FCALED_LOCUS11228</name>
</gene>
<name>A0A9N9DX31_9GLOM</name>
<proteinExistence type="predicted"/>
<protein>
    <submittedName>
        <fullName evidence="1">5973_t:CDS:1</fullName>
    </submittedName>
</protein>
<organism evidence="1 2">
    <name type="scientific">Funneliformis caledonium</name>
    <dbReference type="NCBI Taxonomy" id="1117310"/>
    <lineage>
        <taxon>Eukaryota</taxon>
        <taxon>Fungi</taxon>
        <taxon>Fungi incertae sedis</taxon>
        <taxon>Mucoromycota</taxon>
        <taxon>Glomeromycotina</taxon>
        <taxon>Glomeromycetes</taxon>
        <taxon>Glomerales</taxon>
        <taxon>Glomeraceae</taxon>
        <taxon>Funneliformis</taxon>
    </lineage>
</organism>
<keyword evidence="2" id="KW-1185">Reference proteome</keyword>
<reference evidence="1" key="1">
    <citation type="submission" date="2021-06" db="EMBL/GenBank/DDBJ databases">
        <authorList>
            <person name="Kallberg Y."/>
            <person name="Tangrot J."/>
            <person name="Rosling A."/>
        </authorList>
    </citation>
    <scope>NUCLEOTIDE SEQUENCE</scope>
    <source>
        <strain evidence="1">UK204</strain>
    </source>
</reference>